<proteinExistence type="inferred from homology"/>
<evidence type="ECO:0000313" key="6">
    <source>
        <dbReference type="EMBL" id="MEG3440384.1"/>
    </source>
</evidence>
<dbReference type="GO" id="GO:0015074">
    <property type="term" value="P:DNA integration"/>
    <property type="evidence" value="ECO:0007669"/>
    <property type="project" value="InterPro"/>
</dbReference>
<evidence type="ECO:0000313" key="7">
    <source>
        <dbReference type="Proteomes" id="UP001328733"/>
    </source>
</evidence>
<dbReference type="SUPFAM" id="SSF56349">
    <property type="entry name" value="DNA breaking-rejoining enzymes"/>
    <property type="match status" value="1"/>
</dbReference>
<dbReference type="Pfam" id="PF00589">
    <property type="entry name" value="Phage_integrase"/>
    <property type="match status" value="1"/>
</dbReference>
<dbReference type="InterPro" id="IPR011010">
    <property type="entry name" value="DNA_brk_join_enz"/>
</dbReference>
<dbReference type="RefSeq" id="WP_332863969.1">
    <property type="nucleotide sequence ID" value="NZ_JBAFSM010000007.1"/>
</dbReference>
<feature type="domain" description="Tyr recombinase" evidence="4">
    <location>
        <begin position="6"/>
        <end position="187"/>
    </location>
</feature>
<dbReference type="PROSITE" id="PS51898">
    <property type="entry name" value="TYR_RECOMBINASE"/>
    <property type="match status" value="1"/>
</dbReference>
<evidence type="ECO:0000259" key="4">
    <source>
        <dbReference type="PROSITE" id="PS51898"/>
    </source>
</evidence>
<dbReference type="InterPro" id="IPR050090">
    <property type="entry name" value="Tyrosine_recombinase_XerCD"/>
</dbReference>
<dbReference type="EMBL" id="JBAFSM010000097">
    <property type="protein sequence ID" value="MEG3440384.1"/>
    <property type="molecule type" value="Genomic_DNA"/>
</dbReference>
<dbReference type="InterPro" id="IPR013762">
    <property type="entry name" value="Integrase-like_cat_sf"/>
</dbReference>
<keyword evidence="2" id="KW-0238">DNA-binding</keyword>
<evidence type="ECO:0000313" key="5">
    <source>
        <dbReference type="EMBL" id="MEG3436511.1"/>
    </source>
</evidence>
<accession>A0AAW9QP52</accession>
<comment type="similarity">
    <text evidence="1">Belongs to the 'phage' integrase family.</text>
</comment>
<keyword evidence="3" id="KW-0233">DNA recombination</keyword>
<dbReference type="PANTHER" id="PTHR30349:SF41">
    <property type="entry name" value="INTEGRASE_RECOMBINASE PROTEIN MJ0367-RELATED"/>
    <property type="match status" value="1"/>
</dbReference>
<reference evidence="5 7" key="1">
    <citation type="submission" date="2024-01" db="EMBL/GenBank/DDBJ databases">
        <title>Genomic insights into the taxonomy and metabolism of the cyanobacterium Pannus brasiliensis CCIBt3594.</title>
        <authorList>
            <person name="Machado M."/>
            <person name="Botero N.B."/>
            <person name="Andreote A.P.D."/>
            <person name="Feitosa A.M.T."/>
            <person name="Popin R."/>
            <person name="Sivonen K."/>
            <person name="Fiore M.F."/>
        </authorList>
    </citation>
    <scope>NUCLEOTIDE SEQUENCE [LARGE SCALE GENOMIC DNA]</scope>
    <source>
        <strain evidence="5 7">CCIBt3594</strain>
    </source>
</reference>
<dbReference type="InterPro" id="IPR002104">
    <property type="entry name" value="Integrase_catalytic"/>
</dbReference>
<dbReference type="PANTHER" id="PTHR30349">
    <property type="entry name" value="PHAGE INTEGRASE-RELATED"/>
    <property type="match status" value="1"/>
</dbReference>
<dbReference type="GO" id="GO:0006310">
    <property type="term" value="P:DNA recombination"/>
    <property type="evidence" value="ECO:0007669"/>
    <property type="project" value="UniProtKB-KW"/>
</dbReference>
<comment type="caution">
    <text evidence="5">The sequence shown here is derived from an EMBL/GenBank/DDBJ whole genome shotgun (WGS) entry which is preliminary data.</text>
</comment>
<organism evidence="5 7">
    <name type="scientific">Pannus brasiliensis CCIBt3594</name>
    <dbReference type="NCBI Taxonomy" id="1427578"/>
    <lineage>
        <taxon>Bacteria</taxon>
        <taxon>Bacillati</taxon>
        <taxon>Cyanobacteriota</taxon>
        <taxon>Cyanophyceae</taxon>
        <taxon>Oscillatoriophycideae</taxon>
        <taxon>Chroococcales</taxon>
        <taxon>Microcystaceae</taxon>
        <taxon>Pannus</taxon>
    </lineage>
</organism>
<keyword evidence="7" id="KW-1185">Reference proteome</keyword>
<dbReference type="Gene3D" id="1.10.443.10">
    <property type="entry name" value="Intergrase catalytic core"/>
    <property type="match status" value="1"/>
</dbReference>
<evidence type="ECO:0000256" key="1">
    <source>
        <dbReference type="ARBA" id="ARBA00008857"/>
    </source>
</evidence>
<dbReference type="GO" id="GO:0003677">
    <property type="term" value="F:DNA binding"/>
    <property type="evidence" value="ECO:0007669"/>
    <property type="project" value="UniProtKB-KW"/>
</dbReference>
<gene>
    <name evidence="5" type="ORF">V0288_05215</name>
    <name evidence="6" type="ORF">V0288_24870</name>
</gene>
<dbReference type="EMBL" id="JBAFSM010000007">
    <property type="protein sequence ID" value="MEG3436511.1"/>
    <property type="molecule type" value="Genomic_DNA"/>
</dbReference>
<name>A0AAW9QP52_9CHRO</name>
<dbReference type="AlphaFoldDB" id="A0AAW9QP52"/>
<protein>
    <submittedName>
        <fullName evidence="5">Tyrosine-type recombinase/integrase</fullName>
    </submittedName>
</protein>
<evidence type="ECO:0000256" key="2">
    <source>
        <dbReference type="ARBA" id="ARBA00023125"/>
    </source>
</evidence>
<sequence length="191" mass="21540">MSQKLGQAAVLSAEQWARLEKYANPTHRLIWALCRFTAARISEALRLTVGDVYRDPAKREHFPEIVYPREIRKGRDKNHPVPVSSALSIYLKAYTPSLASDDWLFPGQKGNHLSYEAAIKYLQSCRNKAGLHNLKISTHSGRRSCLTELARNGTNIRVIQSISGHASLSNLQRYIEVDPKQKINALEGIFS</sequence>
<dbReference type="CDD" id="cd00397">
    <property type="entry name" value="DNA_BRE_C"/>
    <property type="match status" value="1"/>
</dbReference>
<evidence type="ECO:0000256" key="3">
    <source>
        <dbReference type="ARBA" id="ARBA00023172"/>
    </source>
</evidence>
<dbReference type="Proteomes" id="UP001328733">
    <property type="component" value="Unassembled WGS sequence"/>
</dbReference>